<dbReference type="EMBL" id="CM004481">
    <property type="protein sequence ID" value="OCT65583.1"/>
    <property type="molecule type" value="Genomic_DNA"/>
</dbReference>
<feature type="repeat" description="WD" evidence="2">
    <location>
        <begin position="17"/>
        <end position="58"/>
    </location>
</feature>
<dbReference type="PROSITE" id="PS50082">
    <property type="entry name" value="WD_REPEATS_2"/>
    <property type="match status" value="2"/>
</dbReference>
<organism evidence="3 4">
    <name type="scientific">Xenopus laevis</name>
    <name type="common">African clawed frog</name>
    <dbReference type="NCBI Taxonomy" id="8355"/>
    <lineage>
        <taxon>Eukaryota</taxon>
        <taxon>Metazoa</taxon>
        <taxon>Chordata</taxon>
        <taxon>Craniata</taxon>
        <taxon>Vertebrata</taxon>
        <taxon>Euteleostomi</taxon>
        <taxon>Amphibia</taxon>
        <taxon>Batrachia</taxon>
        <taxon>Anura</taxon>
        <taxon>Pipoidea</taxon>
        <taxon>Pipidae</taxon>
        <taxon>Xenopodinae</taxon>
        <taxon>Xenopus</taxon>
        <taxon>Xenopus</taxon>
    </lineage>
</organism>
<dbReference type="PANTHER" id="PTHR19879">
    <property type="entry name" value="TRANSCRIPTION INITIATION FACTOR TFIID"/>
    <property type="match status" value="1"/>
</dbReference>
<sequence length="258" mass="28544">MWKNPSEYFATATVMYFERHKGEVNSCALSPDCHFVLTCSDDSCIHLWKAKSGTLKQKVTGHTGPVKSCCFSPEGPAPHQVTLLLFASSSHDCTVRIWKVDNVECLHALREGGTALPYCGKYRQYLWRDPSSSPLYCCASYYRYLDVAKKSAFIYCSKNNGQKLVYEGHRDAIQCSAFSLNGSYIASGTKQFCVWNTHNGSLIFLMNIDSGWHIIGWCIISMYALSIVGGTLKMVPACAFSTDGTLSLTGARGLYPAC</sequence>
<accession>A0A974H5G4</accession>
<evidence type="ECO:0000256" key="2">
    <source>
        <dbReference type="PROSITE-ProRule" id="PRU00221"/>
    </source>
</evidence>
<dbReference type="InterPro" id="IPR015943">
    <property type="entry name" value="WD40/YVTN_repeat-like_dom_sf"/>
</dbReference>
<dbReference type="Gene3D" id="2.130.10.10">
    <property type="entry name" value="YVTN repeat-like/Quinoprotein amine dehydrogenase"/>
    <property type="match status" value="2"/>
</dbReference>
<dbReference type="Proteomes" id="UP000694892">
    <property type="component" value="Chromosome 8S"/>
</dbReference>
<name>A0A974H5G4_XENLA</name>
<evidence type="ECO:0000313" key="4">
    <source>
        <dbReference type="Proteomes" id="UP000694892"/>
    </source>
</evidence>
<keyword evidence="1" id="KW-0677">Repeat</keyword>
<dbReference type="AlphaFoldDB" id="A0A974H5G4"/>
<proteinExistence type="predicted"/>
<dbReference type="SUPFAM" id="SSF50978">
    <property type="entry name" value="WD40 repeat-like"/>
    <property type="match status" value="1"/>
</dbReference>
<reference evidence="4" key="1">
    <citation type="journal article" date="2016" name="Nature">
        <title>Genome evolution in the allotetraploid frog Xenopus laevis.</title>
        <authorList>
            <person name="Session A.M."/>
            <person name="Uno Y."/>
            <person name="Kwon T."/>
            <person name="Chapman J.A."/>
            <person name="Toyoda A."/>
            <person name="Takahashi S."/>
            <person name="Fukui A."/>
            <person name="Hikosaka A."/>
            <person name="Suzuki A."/>
            <person name="Kondo M."/>
            <person name="van Heeringen S.J."/>
            <person name="Quigley I."/>
            <person name="Heinz S."/>
            <person name="Ogino H."/>
            <person name="Ochi H."/>
            <person name="Hellsten U."/>
            <person name="Lyons J.B."/>
            <person name="Simakov O."/>
            <person name="Putnam N."/>
            <person name="Stites J."/>
            <person name="Kuroki Y."/>
            <person name="Tanaka T."/>
            <person name="Michiue T."/>
            <person name="Watanabe M."/>
            <person name="Bogdanovic O."/>
            <person name="Lister R."/>
            <person name="Georgiou G."/>
            <person name="Paranjpe S.S."/>
            <person name="van Kruijsbergen I."/>
            <person name="Shu S."/>
            <person name="Carlson J."/>
            <person name="Kinoshita T."/>
            <person name="Ohta Y."/>
            <person name="Mawaribuchi S."/>
            <person name="Jenkins J."/>
            <person name="Grimwood J."/>
            <person name="Schmutz J."/>
            <person name="Mitros T."/>
            <person name="Mozaffari S.V."/>
            <person name="Suzuki Y."/>
            <person name="Haramoto Y."/>
            <person name="Yamamoto T.S."/>
            <person name="Takagi C."/>
            <person name="Heald R."/>
            <person name="Miller K."/>
            <person name="Haudenschild C."/>
            <person name="Kitzman J."/>
            <person name="Nakayama T."/>
            <person name="Izutsu Y."/>
            <person name="Robert J."/>
            <person name="Fortriede J."/>
            <person name="Burns K."/>
            <person name="Lotay V."/>
            <person name="Karimi K."/>
            <person name="Yasuoka Y."/>
            <person name="Dichmann D.S."/>
            <person name="Flajnik M.F."/>
            <person name="Houston D.W."/>
            <person name="Shendure J."/>
            <person name="DuPasquier L."/>
            <person name="Vize P.D."/>
            <person name="Zorn A.M."/>
            <person name="Ito M."/>
            <person name="Marcotte E.M."/>
            <person name="Wallingford J.B."/>
            <person name="Ito Y."/>
            <person name="Asashima M."/>
            <person name="Ueno N."/>
            <person name="Matsuda Y."/>
            <person name="Veenstra G.J."/>
            <person name="Fujiyama A."/>
            <person name="Harland R.M."/>
            <person name="Taira M."/>
            <person name="Rokhsar D.S."/>
        </authorList>
    </citation>
    <scope>NUCLEOTIDE SEQUENCE [LARGE SCALE GENOMIC DNA]</scope>
    <source>
        <strain evidence="4">J</strain>
    </source>
</reference>
<dbReference type="PANTHER" id="PTHR19879:SF9">
    <property type="entry name" value="TRANSCRIPTION INITIATION FACTOR TFIID SUBUNIT 5"/>
    <property type="match status" value="1"/>
</dbReference>
<dbReference type="InterPro" id="IPR036322">
    <property type="entry name" value="WD40_repeat_dom_sf"/>
</dbReference>
<evidence type="ECO:0000313" key="3">
    <source>
        <dbReference type="EMBL" id="OCT65583.1"/>
    </source>
</evidence>
<dbReference type="PROSITE" id="PS50294">
    <property type="entry name" value="WD_REPEATS_REGION"/>
    <property type="match status" value="1"/>
</dbReference>
<protein>
    <submittedName>
        <fullName evidence="3">Uncharacterized protein</fullName>
    </submittedName>
</protein>
<feature type="repeat" description="WD" evidence="2">
    <location>
        <begin position="59"/>
        <end position="108"/>
    </location>
</feature>
<dbReference type="InterPro" id="IPR001680">
    <property type="entry name" value="WD40_rpt"/>
</dbReference>
<gene>
    <name evidence="3" type="ORF">XELAEV_18041820mg</name>
</gene>
<dbReference type="SMART" id="SM00320">
    <property type="entry name" value="WD40"/>
    <property type="match status" value="3"/>
</dbReference>
<dbReference type="Pfam" id="PF00400">
    <property type="entry name" value="WD40"/>
    <property type="match status" value="3"/>
</dbReference>
<evidence type="ECO:0000256" key="1">
    <source>
        <dbReference type="ARBA" id="ARBA00022737"/>
    </source>
</evidence>
<keyword evidence="2" id="KW-0853">WD repeat</keyword>